<evidence type="ECO:0000313" key="3">
    <source>
        <dbReference type="Proteomes" id="UP000030111"/>
    </source>
</evidence>
<comment type="caution">
    <text evidence="2">The sequence shown here is derived from an EMBL/GenBank/DDBJ whole genome shotgun (WGS) entry which is preliminary data.</text>
</comment>
<keyword evidence="1" id="KW-1133">Transmembrane helix</keyword>
<dbReference type="AlphaFoldDB" id="A0A0A2MMF4"/>
<keyword evidence="3" id="KW-1185">Reference proteome</keyword>
<accession>A0A0A2MMF4</accession>
<dbReference type="Proteomes" id="UP000030111">
    <property type="component" value="Unassembled WGS sequence"/>
</dbReference>
<evidence type="ECO:0000313" key="2">
    <source>
        <dbReference type="EMBL" id="KGO92736.1"/>
    </source>
</evidence>
<proteinExistence type="predicted"/>
<feature type="transmembrane region" description="Helical" evidence="1">
    <location>
        <begin position="12"/>
        <end position="29"/>
    </location>
</feature>
<protein>
    <recommendedName>
        <fullName evidence="4">Lipoprotein</fullName>
    </recommendedName>
</protein>
<dbReference type="PROSITE" id="PS51257">
    <property type="entry name" value="PROKAR_LIPOPROTEIN"/>
    <property type="match status" value="1"/>
</dbReference>
<dbReference type="STRING" id="1121898.GCA_000422725_02467"/>
<name>A0A0A2MMF4_9FLAO</name>
<dbReference type="EMBL" id="JRLY01000008">
    <property type="protein sequence ID" value="KGO92736.1"/>
    <property type="molecule type" value="Genomic_DNA"/>
</dbReference>
<evidence type="ECO:0000256" key="1">
    <source>
        <dbReference type="SAM" id="Phobius"/>
    </source>
</evidence>
<dbReference type="eggNOG" id="ENOG5032QQW">
    <property type="taxonomic scope" value="Bacteria"/>
</dbReference>
<organism evidence="2 3">
    <name type="scientific">Flavobacterium subsaxonicum WB 4.1-42 = DSM 21790</name>
    <dbReference type="NCBI Taxonomy" id="1121898"/>
    <lineage>
        <taxon>Bacteria</taxon>
        <taxon>Pseudomonadati</taxon>
        <taxon>Bacteroidota</taxon>
        <taxon>Flavobacteriia</taxon>
        <taxon>Flavobacteriales</taxon>
        <taxon>Flavobacteriaceae</taxon>
        <taxon>Flavobacterium</taxon>
    </lineage>
</organism>
<reference evidence="2 3" key="1">
    <citation type="submission" date="2013-09" db="EMBL/GenBank/DDBJ databases">
        <authorList>
            <person name="Zeng Z."/>
            <person name="Chen C."/>
        </authorList>
    </citation>
    <scope>NUCLEOTIDE SEQUENCE [LARGE SCALE GENOMIC DNA]</scope>
    <source>
        <strain evidence="2 3">WB 4.1-42</strain>
    </source>
</reference>
<sequence>MKLFHVERTIKTLFIRGFLVFIMVAATTSCITPRHTVEIHDYILVPNGKPVLGKDKGLTAFIFENNQRKIPFQQFLADKYNVGQYTDVAYWVNVDGHRLRVMLYENAELEKYFVVSDFMVTNVENVANQIGSSAKFIAISVINDNNEDCLADESLYKNLTADYLKSLKDEFNNL</sequence>
<evidence type="ECO:0008006" key="4">
    <source>
        <dbReference type="Google" id="ProtNLM"/>
    </source>
</evidence>
<gene>
    <name evidence="2" type="ORF">Q766_11510</name>
</gene>
<keyword evidence="1" id="KW-0472">Membrane</keyword>
<keyword evidence="1" id="KW-0812">Transmembrane</keyword>